<dbReference type="InterPro" id="IPR003594">
    <property type="entry name" value="HATPase_dom"/>
</dbReference>
<dbReference type="PROSITE" id="PS50851">
    <property type="entry name" value="CHEW"/>
    <property type="match status" value="1"/>
</dbReference>
<evidence type="ECO:0000313" key="17">
    <source>
        <dbReference type="EMBL" id="ABJ86318.1"/>
    </source>
</evidence>
<feature type="domain" description="Histidine kinase" evidence="14">
    <location>
        <begin position="328"/>
        <end position="535"/>
    </location>
</feature>
<dbReference type="Gene3D" id="1.10.287.560">
    <property type="entry name" value="Histidine kinase CheA-like, homodimeric domain"/>
    <property type="match status" value="1"/>
</dbReference>
<dbReference type="InterPro" id="IPR051315">
    <property type="entry name" value="Bact_Chemotaxis_CheA"/>
</dbReference>
<sequence>MPSRELRREIEDLALRLVVGEPEDTGGAARWLPAFEQIRERAQREQAIDVSIAAGSFLDNMRRSALSESALQDGIAALQKALDAPAVAAAADILPAQDPELMSDFIVESREHLANVETQVLTLEREPTNSESLNAVFRGFHTIKGLAGFLELWEIQKLAHEVETVLDRARNSQWTITGNAIDVILESADYLRRWLAHLESVLQHRASDPPQRDEALLSRIVLLSSEPDAGAPGLDALAMAVTSIPAPGEVPSLIAEPPAAALQPAPPVPAESSAPTPPPNQTGRRETMAVKVDTAKLDYLVDMAGEMVIAESLVRHDQELSAIKNPLLHRKIAHMTRITAELQKTAMAMRLVPMGPLFRRMARLVRDLSRQFGKQVEMETQGDDIELDRTIVEELSDPLMHMVRNALDHGVEFPSEREKTGKPATARLLLKAQHQAGQVVIEITDDGRGLDRSKILDRAVQKGLVRASDTLTDNEVFNLIFEPGFTTAAQVTNVSGRGVGMDVVRRHIEKLRGRIEIRSSLGRGATFLLKLPLTLAIIDGLVVTVGGERYIVPLFAVREMFRPTAETIWTVQQRAEMALVRGTLLPVVRLYRAFGVTPRSEDPCQGVLVVADVEGQQFCILVDDLIGKQEVVIKTLGDTFKNVSGIAGGAILGDGRVGLILDLDRIFKDKNSESPR</sequence>
<organism evidence="17">
    <name type="scientific">Solibacter usitatus (strain Ellin6076)</name>
    <dbReference type="NCBI Taxonomy" id="234267"/>
    <lineage>
        <taxon>Bacteria</taxon>
        <taxon>Pseudomonadati</taxon>
        <taxon>Acidobacteriota</taxon>
        <taxon>Terriglobia</taxon>
        <taxon>Bryobacterales</taxon>
        <taxon>Solibacteraceae</taxon>
        <taxon>Candidatus Solibacter</taxon>
    </lineage>
</organism>
<evidence type="ECO:0000256" key="6">
    <source>
        <dbReference type="ARBA" id="ARBA00022679"/>
    </source>
</evidence>
<dbReference type="PRINTS" id="PR00344">
    <property type="entry name" value="BCTRLSENSOR"/>
</dbReference>
<dbReference type="SMART" id="SM00260">
    <property type="entry name" value="CheW"/>
    <property type="match status" value="1"/>
</dbReference>
<reference evidence="17" key="1">
    <citation type="submission" date="2006-10" db="EMBL/GenBank/DDBJ databases">
        <title>Complete sequence of Solibacter usitatus Ellin6076.</title>
        <authorList>
            <consortium name="US DOE Joint Genome Institute"/>
            <person name="Copeland A."/>
            <person name="Lucas S."/>
            <person name="Lapidus A."/>
            <person name="Barry K."/>
            <person name="Detter J.C."/>
            <person name="Glavina del Rio T."/>
            <person name="Hammon N."/>
            <person name="Israni S."/>
            <person name="Dalin E."/>
            <person name="Tice H."/>
            <person name="Pitluck S."/>
            <person name="Thompson L.S."/>
            <person name="Brettin T."/>
            <person name="Bruce D."/>
            <person name="Han C."/>
            <person name="Tapia R."/>
            <person name="Gilna P."/>
            <person name="Schmutz J."/>
            <person name="Larimer F."/>
            <person name="Land M."/>
            <person name="Hauser L."/>
            <person name="Kyrpides N."/>
            <person name="Mikhailova N."/>
            <person name="Janssen P.H."/>
            <person name="Kuske C.R."/>
            <person name="Richardson P."/>
        </authorList>
    </citation>
    <scope>NUCLEOTIDE SEQUENCE</scope>
    <source>
        <strain evidence="17">Ellin6076</strain>
    </source>
</reference>
<dbReference type="InterPro" id="IPR008207">
    <property type="entry name" value="Sig_transdc_His_kin_Hpt_dom"/>
</dbReference>
<dbReference type="GO" id="GO:0005737">
    <property type="term" value="C:cytoplasm"/>
    <property type="evidence" value="ECO:0007669"/>
    <property type="project" value="InterPro"/>
</dbReference>
<dbReference type="GO" id="GO:0006935">
    <property type="term" value="P:chemotaxis"/>
    <property type="evidence" value="ECO:0007669"/>
    <property type="project" value="UniProtKB-KW"/>
</dbReference>
<dbReference type="EC" id="2.7.13.3" evidence="2"/>
<dbReference type="CDD" id="cd00088">
    <property type="entry name" value="HPT"/>
    <property type="match status" value="1"/>
</dbReference>
<dbReference type="HOGENOM" id="CLU_000650_3_7_0"/>
<evidence type="ECO:0000256" key="10">
    <source>
        <dbReference type="ARBA" id="ARBA00023012"/>
    </source>
</evidence>
<evidence type="ECO:0000256" key="11">
    <source>
        <dbReference type="ARBA" id="ARBA00035100"/>
    </source>
</evidence>
<keyword evidence="7" id="KW-0547">Nucleotide-binding</keyword>
<dbReference type="SMART" id="SM00073">
    <property type="entry name" value="HPT"/>
    <property type="match status" value="1"/>
</dbReference>
<dbReference type="InParanoid" id="Q01VJ7"/>
<dbReference type="InterPro" id="IPR005467">
    <property type="entry name" value="His_kinase_dom"/>
</dbReference>
<evidence type="ECO:0000256" key="12">
    <source>
        <dbReference type="PROSITE-ProRule" id="PRU00110"/>
    </source>
</evidence>
<dbReference type="InterPro" id="IPR002545">
    <property type="entry name" value="CheW-lke_dom"/>
</dbReference>
<dbReference type="GO" id="GO:0000155">
    <property type="term" value="F:phosphorelay sensor kinase activity"/>
    <property type="evidence" value="ECO:0007669"/>
    <property type="project" value="InterPro"/>
</dbReference>
<dbReference type="SMART" id="SM01231">
    <property type="entry name" value="H-kinase_dim"/>
    <property type="match status" value="1"/>
</dbReference>
<dbReference type="InterPro" id="IPR036890">
    <property type="entry name" value="HATPase_C_sf"/>
</dbReference>
<dbReference type="PROSITE" id="PS50109">
    <property type="entry name" value="HIS_KIN"/>
    <property type="match status" value="1"/>
</dbReference>
<gene>
    <name evidence="17" type="ordered locus">Acid_5369</name>
</gene>
<dbReference type="InterPro" id="IPR036641">
    <property type="entry name" value="HPT_dom_sf"/>
</dbReference>
<dbReference type="GO" id="GO:0005524">
    <property type="term" value="F:ATP binding"/>
    <property type="evidence" value="ECO:0007669"/>
    <property type="project" value="UniProtKB-KW"/>
</dbReference>
<keyword evidence="10" id="KW-0902">Two-component regulatory system</keyword>
<dbReference type="CDD" id="cd16916">
    <property type="entry name" value="HATPase_CheA-like"/>
    <property type="match status" value="1"/>
</dbReference>
<keyword evidence="4" id="KW-0145">Chemotaxis</keyword>
<dbReference type="Pfam" id="PF01584">
    <property type="entry name" value="CheW"/>
    <property type="match status" value="1"/>
</dbReference>
<name>Q01VJ7_SOLUE</name>
<dbReference type="InterPro" id="IPR004358">
    <property type="entry name" value="Sig_transdc_His_kin-like_C"/>
</dbReference>
<keyword evidence="5 12" id="KW-0597">Phosphoprotein</keyword>
<evidence type="ECO:0000259" key="15">
    <source>
        <dbReference type="PROSITE" id="PS50851"/>
    </source>
</evidence>
<evidence type="ECO:0000256" key="7">
    <source>
        <dbReference type="ARBA" id="ARBA00022741"/>
    </source>
</evidence>
<dbReference type="SUPFAM" id="SSF50341">
    <property type="entry name" value="CheW-like"/>
    <property type="match status" value="1"/>
</dbReference>
<evidence type="ECO:0000259" key="16">
    <source>
        <dbReference type="PROSITE" id="PS50894"/>
    </source>
</evidence>
<dbReference type="Gene3D" id="2.30.30.40">
    <property type="entry name" value="SH3 Domains"/>
    <property type="match status" value="1"/>
</dbReference>
<evidence type="ECO:0000256" key="4">
    <source>
        <dbReference type="ARBA" id="ARBA00022500"/>
    </source>
</evidence>
<comment type="function">
    <text evidence="11">Involved in the transmission of sensory signals from the chemoreceptors to the flagellar motors. CheA is autophosphorylated; it can transfer its phosphate group to either CheB or CheY.</text>
</comment>
<evidence type="ECO:0000256" key="1">
    <source>
        <dbReference type="ARBA" id="ARBA00000085"/>
    </source>
</evidence>
<evidence type="ECO:0000256" key="3">
    <source>
        <dbReference type="ARBA" id="ARBA00021495"/>
    </source>
</evidence>
<evidence type="ECO:0000256" key="2">
    <source>
        <dbReference type="ARBA" id="ARBA00012438"/>
    </source>
</evidence>
<dbReference type="PROSITE" id="PS50894">
    <property type="entry name" value="HPT"/>
    <property type="match status" value="1"/>
</dbReference>
<protein>
    <recommendedName>
        <fullName evidence="3">Chemotaxis protein CheA</fullName>
        <ecNumber evidence="2">2.7.13.3</ecNumber>
    </recommendedName>
</protein>
<dbReference type="Pfam" id="PF02518">
    <property type="entry name" value="HATPase_c"/>
    <property type="match status" value="1"/>
</dbReference>
<keyword evidence="9" id="KW-0067">ATP-binding</keyword>
<dbReference type="eggNOG" id="COG0643">
    <property type="taxonomic scope" value="Bacteria"/>
</dbReference>
<dbReference type="STRING" id="234267.Acid_5369"/>
<proteinExistence type="predicted"/>
<dbReference type="CDD" id="cd00731">
    <property type="entry name" value="CheA_reg"/>
    <property type="match status" value="1"/>
</dbReference>
<dbReference type="FunCoup" id="Q01VJ7">
    <property type="interactions" value="298"/>
</dbReference>
<dbReference type="EMBL" id="CP000473">
    <property type="protein sequence ID" value="ABJ86318.1"/>
    <property type="molecule type" value="Genomic_DNA"/>
</dbReference>
<feature type="region of interest" description="Disordered" evidence="13">
    <location>
        <begin position="260"/>
        <end position="286"/>
    </location>
</feature>
<dbReference type="InterPro" id="IPR037006">
    <property type="entry name" value="CheA-like_homodim_sf"/>
</dbReference>
<accession>Q01VJ7</accession>
<comment type="catalytic activity">
    <reaction evidence="1">
        <text>ATP + protein L-histidine = ADP + protein N-phospho-L-histidine.</text>
        <dbReference type="EC" id="2.7.13.3"/>
    </reaction>
</comment>
<dbReference type="SUPFAM" id="SSF55874">
    <property type="entry name" value="ATPase domain of HSP90 chaperone/DNA topoisomerase II/histidine kinase"/>
    <property type="match status" value="1"/>
</dbReference>
<dbReference type="InterPro" id="IPR036097">
    <property type="entry name" value="HisK_dim/P_sf"/>
</dbReference>
<dbReference type="SUPFAM" id="SSF47226">
    <property type="entry name" value="Histidine-containing phosphotransfer domain, HPT domain"/>
    <property type="match status" value="1"/>
</dbReference>
<dbReference type="FunFam" id="3.30.565.10:FF:000016">
    <property type="entry name" value="Chemotaxis protein CheA, putative"/>
    <property type="match status" value="1"/>
</dbReference>
<dbReference type="Gene3D" id="3.30.565.10">
    <property type="entry name" value="Histidine kinase-like ATPase, C-terminal domain"/>
    <property type="match status" value="1"/>
</dbReference>
<dbReference type="InterPro" id="IPR004105">
    <property type="entry name" value="CheA-like_dim"/>
</dbReference>
<dbReference type="PANTHER" id="PTHR43395">
    <property type="entry name" value="SENSOR HISTIDINE KINASE CHEA"/>
    <property type="match status" value="1"/>
</dbReference>
<keyword evidence="6" id="KW-0808">Transferase</keyword>
<feature type="domain" description="HPt" evidence="16">
    <location>
        <begin position="94"/>
        <end position="198"/>
    </location>
</feature>
<feature type="domain" description="CheW-like" evidence="15">
    <location>
        <begin position="537"/>
        <end position="672"/>
    </location>
</feature>
<evidence type="ECO:0000256" key="5">
    <source>
        <dbReference type="ARBA" id="ARBA00022553"/>
    </source>
</evidence>
<evidence type="ECO:0000259" key="14">
    <source>
        <dbReference type="PROSITE" id="PS50109"/>
    </source>
</evidence>
<dbReference type="InterPro" id="IPR036061">
    <property type="entry name" value="CheW-like_dom_sf"/>
</dbReference>
<feature type="compositionally biased region" description="Pro residues" evidence="13">
    <location>
        <begin position="264"/>
        <end position="280"/>
    </location>
</feature>
<dbReference type="KEGG" id="sus:Acid_5369"/>
<dbReference type="SMART" id="SM00387">
    <property type="entry name" value="HATPase_c"/>
    <property type="match status" value="1"/>
</dbReference>
<dbReference type="PANTHER" id="PTHR43395:SF10">
    <property type="entry name" value="CHEMOTAXIS PROTEIN CHEA"/>
    <property type="match status" value="1"/>
</dbReference>
<dbReference type="Pfam" id="PF01627">
    <property type="entry name" value="Hpt"/>
    <property type="match status" value="1"/>
</dbReference>
<dbReference type="Pfam" id="PF02895">
    <property type="entry name" value="H-kinase_dim"/>
    <property type="match status" value="1"/>
</dbReference>
<feature type="modified residue" description="Phosphohistidine" evidence="12">
    <location>
        <position position="141"/>
    </location>
</feature>
<keyword evidence="8 17" id="KW-0418">Kinase</keyword>
<evidence type="ECO:0000256" key="13">
    <source>
        <dbReference type="SAM" id="MobiDB-lite"/>
    </source>
</evidence>
<evidence type="ECO:0000256" key="9">
    <source>
        <dbReference type="ARBA" id="ARBA00022840"/>
    </source>
</evidence>
<evidence type="ECO:0000256" key="8">
    <source>
        <dbReference type="ARBA" id="ARBA00022777"/>
    </source>
</evidence>
<dbReference type="Gene3D" id="1.20.120.160">
    <property type="entry name" value="HPT domain"/>
    <property type="match status" value="1"/>
</dbReference>
<dbReference type="SUPFAM" id="SSF47384">
    <property type="entry name" value="Homodimeric domain of signal transducing histidine kinase"/>
    <property type="match status" value="1"/>
</dbReference>
<dbReference type="AlphaFoldDB" id="Q01VJ7"/>